<sequence>MKVYTKMLLTRLEERLDRVITPKQAGFRRSFLTSDNIITLKLLLQKTYKNKLNTHLVFLDFKKAFDLVSRKHIWMALRHYGIEEGYIKSIN</sequence>
<evidence type="ECO:0000313" key="2">
    <source>
        <dbReference type="WBParaSite" id="SSTP_0000843350.1"/>
    </source>
</evidence>
<dbReference type="WBParaSite" id="SSTP_0000843350.1">
    <property type="protein sequence ID" value="SSTP_0000843350.1"/>
    <property type="gene ID" value="SSTP_0000843350"/>
</dbReference>
<protein>
    <submittedName>
        <fullName evidence="2">Reverse transcriptase domain-containing protein</fullName>
    </submittedName>
</protein>
<dbReference type="InterPro" id="IPR000477">
    <property type="entry name" value="RT_dom"/>
</dbReference>
<dbReference type="Pfam" id="PF00078">
    <property type="entry name" value="RVT_1"/>
    <property type="match status" value="1"/>
</dbReference>
<feature type="domain" description="Reverse transcriptase" evidence="1">
    <location>
        <begin position="2"/>
        <end position="89"/>
    </location>
</feature>
<reference evidence="2" key="1">
    <citation type="submission" date="2015-08" db="UniProtKB">
        <authorList>
            <consortium name="WormBaseParasite"/>
        </authorList>
    </citation>
    <scope>IDENTIFICATION</scope>
</reference>
<evidence type="ECO:0000259" key="1">
    <source>
        <dbReference type="Pfam" id="PF00078"/>
    </source>
</evidence>
<dbReference type="AlphaFoldDB" id="A0A0K0EG26"/>
<accession>A0A0K0EG26</accession>
<proteinExistence type="predicted"/>
<dbReference type="PANTHER" id="PTHR47027:SF20">
    <property type="entry name" value="REVERSE TRANSCRIPTASE-LIKE PROTEIN WITH RNA-DIRECTED DNA POLYMERASE DOMAIN"/>
    <property type="match status" value="1"/>
</dbReference>
<dbReference type="STRING" id="6248.A0A0K0EG26"/>
<name>A0A0K0EG26_STRER</name>
<dbReference type="PANTHER" id="PTHR47027">
    <property type="entry name" value="REVERSE TRANSCRIPTASE DOMAIN-CONTAINING PROTEIN"/>
    <property type="match status" value="1"/>
</dbReference>
<organism evidence="2">
    <name type="scientific">Strongyloides stercoralis</name>
    <name type="common">Threadworm</name>
    <dbReference type="NCBI Taxonomy" id="6248"/>
    <lineage>
        <taxon>Eukaryota</taxon>
        <taxon>Metazoa</taxon>
        <taxon>Ecdysozoa</taxon>
        <taxon>Nematoda</taxon>
        <taxon>Chromadorea</taxon>
        <taxon>Rhabditida</taxon>
        <taxon>Tylenchina</taxon>
        <taxon>Panagrolaimomorpha</taxon>
        <taxon>Strongyloidoidea</taxon>
        <taxon>Strongyloididae</taxon>
        <taxon>Strongyloides</taxon>
    </lineage>
</organism>